<proteinExistence type="predicted"/>
<dbReference type="Proteomes" id="UP000555407">
    <property type="component" value="Unassembled WGS sequence"/>
</dbReference>
<sequence length="50" mass="5832">MLGIMLAAVWYWYYRDPSEHPHANQEERDYIAAHGARIEENDSEAAAQVR</sequence>
<accession>A0A7X5VFA5</accession>
<name>A0A7X5VFA5_9ACTN</name>
<evidence type="ECO:0000313" key="1">
    <source>
        <dbReference type="EMBL" id="NIK59716.1"/>
    </source>
</evidence>
<gene>
    <name evidence="1" type="ORF">BJY22_005433</name>
</gene>
<organism evidence="1 2">
    <name type="scientific">Kribbella shirazensis</name>
    <dbReference type="NCBI Taxonomy" id="1105143"/>
    <lineage>
        <taxon>Bacteria</taxon>
        <taxon>Bacillati</taxon>
        <taxon>Actinomycetota</taxon>
        <taxon>Actinomycetes</taxon>
        <taxon>Propionibacteriales</taxon>
        <taxon>Kribbellaceae</taxon>
        <taxon>Kribbella</taxon>
    </lineage>
</organism>
<comment type="caution">
    <text evidence="1">The sequence shown here is derived from an EMBL/GenBank/DDBJ whole genome shotgun (WGS) entry which is preliminary data.</text>
</comment>
<dbReference type="RefSeq" id="WP_202891282.1">
    <property type="nucleotide sequence ID" value="NZ_JAASRO010000001.1"/>
</dbReference>
<protein>
    <submittedName>
        <fullName evidence="1">Cbb3-type cytochrome oxidase subunit 3</fullName>
    </submittedName>
</protein>
<dbReference type="EMBL" id="JAASRO010000001">
    <property type="protein sequence ID" value="NIK59716.1"/>
    <property type="molecule type" value="Genomic_DNA"/>
</dbReference>
<dbReference type="AlphaFoldDB" id="A0A7X5VFA5"/>
<reference evidence="1 2" key="1">
    <citation type="submission" date="2020-03" db="EMBL/GenBank/DDBJ databases">
        <title>Sequencing the genomes of 1000 actinobacteria strains.</title>
        <authorList>
            <person name="Klenk H.-P."/>
        </authorList>
    </citation>
    <scope>NUCLEOTIDE SEQUENCE [LARGE SCALE GENOMIC DNA]</scope>
    <source>
        <strain evidence="1 2">DSM 45490</strain>
    </source>
</reference>
<evidence type="ECO:0000313" key="2">
    <source>
        <dbReference type="Proteomes" id="UP000555407"/>
    </source>
</evidence>
<keyword evidence="2" id="KW-1185">Reference proteome</keyword>